<dbReference type="RefSeq" id="WP_054655288.1">
    <property type="nucleotide sequence ID" value="NZ_AZEB01000011.1"/>
</dbReference>
<reference evidence="1 2" key="1">
    <citation type="journal article" date="2015" name="Genome Announc.">
        <title>Expanding the biotechnology potential of lactobacilli through comparative genomics of 213 strains and associated genera.</title>
        <authorList>
            <person name="Sun Z."/>
            <person name="Harris H.M."/>
            <person name="McCann A."/>
            <person name="Guo C."/>
            <person name="Argimon S."/>
            <person name="Zhang W."/>
            <person name="Yang X."/>
            <person name="Jeffery I.B."/>
            <person name="Cooney J.C."/>
            <person name="Kagawa T.F."/>
            <person name="Liu W."/>
            <person name="Song Y."/>
            <person name="Salvetti E."/>
            <person name="Wrobel A."/>
            <person name="Rasinkangas P."/>
            <person name="Parkhill J."/>
            <person name="Rea M.C."/>
            <person name="O'Sullivan O."/>
            <person name="Ritari J."/>
            <person name="Douillard F.P."/>
            <person name="Paul Ross R."/>
            <person name="Yang R."/>
            <person name="Briner A.E."/>
            <person name="Felis G.E."/>
            <person name="de Vos W.M."/>
            <person name="Barrangou R."/>
            <person name="Klaenhammer T.R."/>
            <person name="Caufield P.W."/>
            <person name="Cui Y."/>
            <person name="Zhang H."/>
            <person name="O'Toole P.W."/>
        </authorList>
    </citation>
    <scope>NUCLEOTIDE SEQUENCE [LARGE SCALE GENOMIC DNA]</scope>
    <source>
        <strain evidence="1 2">DSM 19906</strain>
    </source>
</reference>
<name>A0A0R1NQ71_9LACO</name>
<dbReference type="AlphaFoldDB" id="A0A0R1NQ71"/>
<evidence type="ECO:0000313" key="2">
    <source>
        <dbReference type="Proteomes" id="UP000051439"/>
    </source>
</evidence>
<sequence>MEKTMAPISERINVQRDFINHVAGTLMAKEVGRIDNRKFAKASHYDYLVHAFEIFDKAKAQLLKIGAETDEK</sequence>
<proteinExistence type="predicted"/>
<protein>
    <submittedName>
        <fullName evidence="1">Uncharacterized protein</fullName>
    </submittedName>
</protein>
<evidence type="ECO:0000313" key="1">
    <source>
        <dbReference type="EMBL" id="KRL21881.1"/>
    </source>
</evidence>
<dbReference type="EMBL" id="AZEB01000011">
    <property type="protein sequence ID" value="KRL21881.1"/>
    <property type="molecule type" value="Genomic_DNA"/>
</dbReference>
<dbReference type="PATRIC" id="fig|1423766.4.peg.445"/>
<keyword evidence="2" id="KW-1185">Reference proteome</keyword>
<accession>A0A0R1NQ71</accession>
<gene>
    <name evidence="1" type="ORF">FC98_GL000436</name>
</gene>
<dbReference type="Proteomes" id="UP000051439">
    <property type="component" value="Unassembled WGS sequence"/>
</dbReference>
<organism evidence="1 2">
    <name type="scientific">Lentilactobacillus kisonensis DSM 19906 = JCM 15041</name>
    <dbReference type="NCBI Taxonomy" id="1423766"/>
    <lineage>
        <taxon>Bacteria</taxon>
        <taxon>Bacillati</taxon>
        <taxon>Bacillota</taxon>
        <taxon>Bacilli</taxon>
        <taxon>Lactobacillales</taxon>
        <taxon>Lactobacillaceae</taxon>
        <taxon>Lentilactobacillus</taxon>
    </lineage>
</organism>
<comment type="caution">
    <text evidence="1">The sequence shown here is derived from an EMBL/GenBank/DDBJ whole genome shotgun (WGS) entry which is preliminary data.</text>
</comment>